<evidence type="ECO:0000256" key="4">
    <source>
        <dbReference type="ARBA" id="ARBA00022801"/>
    </source>
</evidence>
<keyword evidence="4" id="KW-0378">Hydrolase</keyword>
<evidence type="ECO:0000313" key="8">
    <source>
        <dbReference type="Proteomes" id="UP000824504"/>
    </source>
</evidence>
<comment type="similarity">
    <text evidence="2">Belongs to the Nudix hydrolase family.</text>
</comment>
<feature type="domain" description="Nudix hydrolase" evidence="6">
    <location>
        <begin position="4"/>
        <end position="135"/>
    </location>
</feature>
<gene>
    <name evidence="7" type="ORF">KDB89_03805</name>
</gene>
<protein>
    <submittedName>
        <fullName evidence="7">8-oxo-dGTP diphosphatase</fullName>
    </submittedName>
</protein>
<dbReference type="PANTHER" id="PTHR43758:SF2">
    <property type="entry name" value="OXIDIZED PURINE NUCLEOSIDE TRIPHOSPHATE HYDROLASE"/>
    <property type="match status" value="1"/>
</dbReference>
<proteinExistence type="inferred from homology"/>
<dbReference type="RefSeq" id="WP_219083540.1">
    <property type="nucleotide sequence ID" value="NZ_CP079216.1"/>
</dbReference>
<evidence type="ECO:0000256" key="3">
    <source>
        <dbReference type="ARBA" id="ARBA00022723"/>
    </source>
</evidence>
<dbReference type="InterPro" id="IPR000086">
    <property type="entry name" value="NUDIX_hydrolase_dom"/>
</dbReference>
<keyword evidence="5" id="KW-0460">Magnesium</keyword>
<organism evidence="7 8">
    <name type="scientific">Tessaracoccus palaemonis</name>
    <dbReference type="NCBI Taxonomy" id="2829499"/>
    <lineage>
        <taxon>Bacteria</taxon>
        <taxon>Bacillati</taxon>
        <taxon>Actinomycetota</taxon>
        <taxon>Actinomycetes</taxon>
        <taxon>Propionibacteriales</taxon>
        <taxon>Propionibacteriaceae</taxon>
        <taxon>Tessaracoccus</taxon>
    </lineage>
</organism>
<keyword evidence="3" id="KW-0479">Metal-binding</keyword>
<dbReference type="PROSITE" id="PS51462">
    <property type="entry name" value="NUDIX"/>
    <property type="match status" value="1"/>
</dbReference>
<evidence type="ECO:0000256" key="1">
    <source>
        <dbReference type="ARBA" id="ARBA00001946"/>
    </source>
</evidence>
<dbReference type="EMBL" id="CP079216">
    <property type="protein sequence ID" value="QXT63612.1"/>
    <property type="molecule type" value="Genomic_DNA"/>
</dbReference>
<evidence type="ECO:0000256" key="2">
    <source>
        <dbReference type="ARBA" id="ARBA00005582"/>
    </source>
</evidence>
<dbReference type="Proteomes" id="UP000824504">
    <property type="component" value="Chromosome"/>
</dbReference>
<dbReference type="PANTHER" id="PTHR43758">
    <property type="entry name" value="7,8-DIHYDRO-8-OXOGUANINE TRIPHOSPHATASE"/>
    <property type="match status" value="1"/>
</dbReference>
<reference evidence="7 8" key="1">
    <citation type="submission" date="2021-07" db="EMBL/GenBank/DDBJ databases">
        <title>complete genome sequencing of Tessaracoccus sp.J1M15.</title>
        <authorList>
            <person name="Bae J.-W."/>
            <person name="Kim D.-y."/>
        </authorList>
    </citation>
    <scope>NUCLEOTIDE SEQUENCE [LARGE SCALE GENOMIC DNA]</scope>
    <source>
        <strain evidence="7 8">J1M15</strain>
    </source>
</reference>
<keyword evidence="8" id="KW-1185">Reference proteome</keyword>
<sequence length="168" mass="18539">MSFTPELTVLGYVTDATRRRVLLVHRIARSSDEQLGKYNGLGGKVEPGEDIVAAMRRELMEEAALDATDLELRGTVSWPGFNGRDVFGFVFLITGFTGVIPDSNEEGTLAWHDVATMMRLPMWDGDRHFLPLVFDGSIGQFHGVIPYDGGHSTGWQVTTLPSLGTRLE</sequence>
<dbReference type="Pfam" id="PF00293">
    <property type="entry name" value="NUDIX"/>
    <property type="match status" value="1"/>
</dbReference>
<evidence type="ECO:0000256" key="5">
    <source>
        <dbReference type="ARBA" id="ARBA00022842"/>
    </source>
</evidence>
<comment type="cofactor">
    <cofactor evidence="1">
        <name>Mg(2+)</name>
        <dbReference type="ChEBI" id="CHEBI:18420"/>
    </cofactor>
</comment>
<accession>A0ABX8SJS0</accession>
<name>A0ABX8SJS0_9ACTN</name>
<evidence type="ECO:0000259" key="6">
    <source>
        <dbReference type="PROSITE" id="PS51462"/>
    </source>
</evidence>
<evidence type="ECO:0000313" key="7">
    <source>
        <dbReference type="EMBL" id="QXT63612.1"/>
    </source>
</evidence>
<dbReference type="CDD" id="cd18886">
    <property type="entry name" value="NUDIX_MutT_Nudt1"/>
    <property type="match status" value="1"/>
</dbReference>